<dbReference type="Pfam" id="PF03772">
    <property type="entry name" value="Competence"/>
    <property type="match status" value="1"/>
</dbReference>
<evidence type="ECO:0000256" key="3">
    <source>
        <dbReference type="ARBA" id="ARBA00022692"/>
    </source>
</evidence>
<comment type="subcellular location">
    <subcellularLocation>
        <location evidence="1">Cell membrane</location>
        <topology evidence="1">Multi-pass membrane protein</topology>
    </subcellularLocation>
</comment>
<dbReference type="PANTHER" id="PTHR30619">
    <property type="entry name" value="DNA INTERNALIZATION/COMPETENCE PROTEIN COMEC/REC2"/>
    <property type="match status" value="1"/>
</dbReference>
<feature type="transmembrane region" description="Helical" evidence="6">
    <location>
        <begin position="286"/>
        <end position="304"/>
    </location>
</feature>
<dbReference type="NCBIfam" id="TIGR00360">
    <property type="entry name" value="ComEC_N-term"/>
    <property type="match status" value="1"/>
</dbReference>
<keyword evidence="9" id="KW-1185">Reference proteome</keyword>
<evidence type="ECO:0000256" key="5">
    <source>
        <dbReference type="ARBA" id="ARBA00023136"/>
    </source>
</evidence>
<keyword evidence="5 6" id="KW-0472">Membrane</keyword>
<feature type="transmembrane region" description="Helical" evidence="6">
    <location>
        <begin position="486"/>
        <end position="505"/>
    </location>
</feature>
<feature type="transmembrane region" description="Helical" evidence="6">
    <location>
        <begin position="62"/>
        <end position="83"/>
    </location>
</feature>
<evidence type="ECO:0000259" key="7">
    <source>
        <dbReference type="Pfam" id="PF03772"/>
    </source>
</evidence>
<sequence length="672" mass="72257">MAVLDAVTQRRNFILFPFFMIAGLIVYRVLPSEPAFIALATLIGFTFATAWLGRDRAPIREIALLASMFALGMVLLPVHGALFGTRMLESPRYGTYTARIEAVTYNDGSEQRWVLSDVAGELDWTLPNVRLARVTVPGAYDVSPGDTITARIRFYPVPPPAVPGGYDSQFVSHFDGIGAYGTAFGDIEISKSGAGGLSRAVKDLRAAITTRIVSQLGERIGGIAAALVTGDQSRITEDDRNLMASAGIAHVIAISGLHLTLVAGTMFACVRFFLSLGHGVTQRFPIKKIAAGFGIATALAYMVISGMVIPAVRSTIMLALIFAAIIAGRQALTMRNVAIAGLAIIVFEPTSVFRASFQLSFAAVIALIAAYELARRNREDRERPQRGRALTLMLDIATTSIIAGLATLVFTAYHFQQTAPFGVLGNLMVMPIVSFVMMPAALLGTLLLPLGLEAIPYAGLGWSIEAMLWCAGFVRNLSGGFDPSPILSPVALGVALFALAWLAYFRTHMRITGPIVAVPLIAFFCLEQAPDIFIADQSQALAVRSGDRVALIAGRNNTFATTIWSERYLTVIEDAHTATGCDSLGCILSTEEGYTVALVKSRDAFDEDCRIAEIVIARLTAPPQCETAAKLVVDASDLARYGAHMIDWNGPDLPPTIRTAIDGPDRPWRIQL</sequence>
<dbReference type="InterPro" id="IPR004477">
    <property type="entry name" value="ComEC_N"/>
</dbReference>
<evidence type="ECO:0000313" key="8">
    <source>
        <dbReference type="EMBL" id="WWT31486.1"/>
    </source>
</evidence>
<feature type="transmembrane region" description="Helical" evidence="6">
    <location>
        <begin position="248"/>
        <end position="274"/>
    </location>
</feature>
<feature type="transmembrane region" description="Helical" evidence="6">
    <location>
        <begin position="427"/>
        <end position="448"/>
    </location>
</feature>
<name>A0ABZ2HV15_9HYPH</name>
<feature type="transmembrane region" description="Helical" evidence="6">
    <location>
        <begin position="394"/>
        <end position="415"/>
    </location>
</feature>
<dbReference type="RefSeq" id="WP_338606955.1">
    <property type="nucleotide sequence ID" value="NZ_CP146275.1"/>
</dbReference>
<protein>
    <submittedName>
        <fullName evidence="8">ComEC/Rec2 family competence protein</fullName>
    </submittedName>
</protein>
<feature type="transmembrane region" description="Helical" evidence="6">
    <location>
        <begin position="357"/>
        <end position="374"/>
    </location>
</feature>
<dbReference type="Proteomes" id="UP001369958">
    <property type="component" value="Chromosome"/>
</dbReference>
<evidence type="ECO:0000256" key="2">
    <source>
        <dbReference type="ARBA" id="ARBA00022475"/>
    </source>
</evidence>
<evidence type="ECO:0000256" key="1">
    <source>
        <dbReference type="ARBA" id="ARBA00004651"/>
    </source>
</evidence>
<reference evidence="8 9" key="1">
    <citation type="submission" date="2024-02" db="EMBL/GenBank/DDBJ databases">
        <title>Complete genome sequence of Pelagibacterium nitratireducens ZH15.</title>
        <authorList>
            <person name="Zhao L.H."/>
        </authorList>
    </citation>
    <scope>NUCLEOTIDE SEQUENCE [LARGE SCALE GENOMIC DNA]</scope>
    <source>
        <strain evidence="8 9">ZH15</strain>
    </source>
</reference>
<gene>
    <name evidence="8" type="ORF">V6617_10615</name>
</gene>
<feature type="domain" description="ComEC/Rec2-related protein" evidence="7">
    <location>
        <begin position="227"/>
        <end position="504"/>
    </location>
</feature>
<evidence type="ECO:0000256" key="6">
    <source>
        <dbReference type="SAM" id="Phobius"/>
    </source>
</evidence>
<dbReference type="InterPro" id="IPR052159">
    <property type="entry name" value="Competence_DNA_uptake"/>
</dbReference>
<proteinExistence type="predicted"/>
<feature type="transmembrane region" description="Helical" evidence="6">
    <location>
        <begin position="455"/>
        <end position="474"/>
    </location>
</feature>
<feature type="transmembrane region" description="Helical" evidence="6">
    <location>
        <begin position="36"/>
        <end position="53"/>
    </location>
</feature>
<evidence type="ECO:0000313" key="9">
    <source>
        <dbReference type="Proteomes" id="UP001369958"/>
    </source>
</evidence>
<keyword evidence="2" id="KW-1003">Cell membrane</keyword>
<dbReference type="EMBL" id="CP146275">
    <property type="protein sequence ID" value="WWT31486.1"/>
    <property type="molecule type" value="Genomic_DNA"/>
</dbReference>
<keyword evidence="3 6" id="KW-0812">Transmembrane</keyword>
<feature type="transmembrane region" description="Helical" evidence="6">
    <location>
        <begin position="12"/>
        <end position="30"/>
    </location>
</feature>
<dbReference type="PANTHER" id="PTHR30619:SF1">
    <property type="entry name" value="RECOMBINATION PROTEIN 2"/>
    <property type="match status" value="1"/>
</dbReference>
<evidence type="ECO:0000256" key="4">
    <source>
        <dbReference type="ARBA" id="ARBA00022989"/>
    </source>
</evidence>
<keyword evidence="4 6" id="KW-1133">Transmembrane helix</keyword>
<feature type="transmembrane region" description="Helical" evidence="6">
    <location>
        <begin position="334"/>
        <end position="351"/>
    </location>
</feature>
<accession>A0ABZ2HV15</accession>
<organism evidence="8 9">
    <name type="scientific">Pelagibacterium nitratireducens</name>
    <dbReference type="NCBI Taxonomy" id="1046114"/>
    <lineage>
        <taxon>Bacteria</taxon>
        <taxon>Pseudomonadati</taxon>
        <taxon>Pseudomonadota</taxon>
        <taxon>Alphaproteobacteria</taxon>
        <taxon>Hyphomicrobiales</taxon>
        <taxon>Devosiaceae</taxon>
        <taxon>Pelagibacterium</taxon>
    </lineage>
</organism>